<dbReference type="RefSeq" id="WP_070100229.1">
    <property type="nucleotide sequence ID" value="NZ_CYZD01000001.1"/>
</dbReference>
<sequence length="120" mass="14275">MDQEGLMFPKTQKKRKKRMKHPRSILHEKNGTCYLCMLLDGNHKKHLLLDEHHIFGGPNRMHSEETGLKVWLCLDHHTMGTLAVHRCPDTMRLMHRIGQQEYEKTHSRQQFIEIFGKSYL</sequence>
<feature type="region of interest" description="Disordered" evidence="1">
    <location>
        <begin position="1"/>
        <end position="23"/>
    </location>
</feature>
<organism evidence="2 3">
    <name type="scientific">Blautia obeum</name>
    <dbReference type="NCBI Taxonomy" id="40520"/>
    <lineage>
        <taxon>Bacteria</taxon>
        <taxon>Bacillati</taxon>
        <taxon>Bacillota</taxon>
        <taxon>Clostridia</taxon>
        <taxon>Lachnospirales</taxon>
        <taxon>Lachnospiraceae</taxon>
        <taxon>Blautia</taxon>
    </lineage>
</organism>
<protein>
    <submittedName>
        <fullName evidence="2">Uncharacterized protein</fullName>
    </submittedName>
</protein>
<accession>A0A173WNF1</accession>
<dbReference type="AlphaFoldDB" id="A0A173WNF1"/>
<reference evidence="2 3" key="1">
    <citation type="submission" date="2015-09" db="EMBL/GenBank/DDBJ databases">
        <authorList>
            <consortium name="Pathogen Informatics"/>
        </authorList>
    </citation>
    <scope>NUCLEOTIDE SEQUENCE [LARGE SCALE GENOMIC DNA]</scope>
    <source>
        <strain evidence="2 3">2789STDY5608837</strain>
    </source>
</reference>
<evidence type="ECO:0000313" key="3">
    <source>
        <dbReference type="Proteomes" id="UP000095409"/>
    </source>
</evidence>
<dbReference type="Proteomes" id="UP000095409">
    <property type="component" value="Unassembled WGS sequence"/>
</dbReference>
<feature type="compositionally biased region" description="Basic residues" evidence="1">
    <location>
        <begin position="11"/>
        <end position="23"/>
    </location>
</feature>
<proteinExistence type="predicted"/>
<dbReference type="EMBL" id="CYZD01000001">
    <property type="protein sequence ID" value="CUN41033.1"/>
    <property type="molecule type" value="Genomic_DNA"/>
</dbReference>
<evidence type="ECO:0000313" key="2">
    <source>
        <dbReference type="EMBL" id="CUN41033.1"/>
    </source>
</evidence>
<gene>
    <name evidence="2" type="ORF">ERS852394_00165</name>
</gene>
<evidence type="ECO:0000256" key="1">
    <source>
        <dbReference type="SAM" id="MobiDB-lite"/>
    </source>
</evidence>
<name>A0A173WNF1_9FIRM</name>